<dbReference type="SMART" id="SM00028">
    <property type="entry name" value="TPR"/>
    <property type="match status" value="21"/>
</dbReference>
<feature type="repeat" description="TPR" evidence="3">
    <location>
        <begin position="278"/>
        <end position="311"/>
    </location>
</feature>
<dbReference type="PROSITE" id="PS50293">
    <property type="entry name" value="TPR_REGION"/>
    <property type="match status" value="5"/>
</dbReference>
<accession>A0ABR8EV30</accession>
<feature type="repeat" description="TPR" evidence="3">
    <location>
        <begin position="108"/>
        <end position="141"/>
    </location>
</feature>
<dbReference type="Pfam" id="PF07719">
    <property type="entry name" value="TPR_2"/>
    <property type="match status" value="1"/>
</dbReference>
<evidence type="ECO:0000259" key="4">
    <source>
        <dbReference type="Pfam" id="PF12770"/>
    </source>
</evidence>
<evidence type="ECO:0000256" key="3">
    <source>
        <dbReference type="PROSITE-ProRule" id="PRU00339"/>
    </source>
</evidence>
<feature type="repeat" description="TPR" evidence="3">
    <location>
        <begin position="580"/>
        <end position="613"/>
    </location>
</feature>
<dbReference type="Pfam" id="PF00515">
    <property type="entry name" value="TPR_1"/>
    <property type="match status" value="1"/>
</dbReference>
<dbReference type="InterPro" id="IPR019734">
    <property type="entry name" value="TPR_rpt"/>
</dbReference>
<feature type="repeat" description="TPR" evidence="3">
    <location>
        <begin position="346"/>
        <end position="379"/>
    </location>
</feature>
<evidence type="ECO:0000313" key="6">
    <source>
        <dbReference type="Proteomes" id="UP000604661"/>
    </source>
</evidence>
<dbReference type="InterPro" id="IPR051685">
    <property type="entry name" value="Ycf3/AcsC/BcsC/TPR_MFPF"/>
</dbReference>
<protein>
    <submittedName>
        <fullName evidence="5">Tetratricopeptide repeat protein</fullName>
    </submittedName>
</protein>
<feature type="repeat" description="TPR" evidence="3">
    <location>
        <begin position="210"/>
        <end position="243"/>
    </location>
</feature>
<evidence type="ECO:0000256" key="2">
    <source>
        <dbReference type="ARBA" id="ARBA00022803"/>
    </source>
</evidence>
<dbReference type="SUPFAM" id="SSF48439">
    <property type="entry name" value="Protein prenylyltransferase"/>
    <property type="match status" value="1"/>
</dbReference>
<feature type="repeat" description="TPR" evidence="3">
    <location>
        <begin position="6"/>
        <end position="39"/>
    </location>
</feature>
<dbReference type="EMBL" id="JACJTE010000011">
    <property type="protein sequence ID" value="MBD2561481.1"/>
    <property type="molecule type" value="Genomic_DNA"/>
</dbReference>
<evidence type="ECO:0000256" key="1">
    <source>
        <dbReference type="ARBA" id="ARBA00022737"/>
    </source>
</evidence>
<reference evidence="5 6" key="1">
    <citation type="journal article" date="2020" name="ISME J.">
        <title>Comparative genomics reveals insights into cyanobacterial evolution and habitat adaptation.</title>
        <authorList>
            <person name="Chen M.Y."/>
            <person name="Teng W.K."/>
            <person name="Zhao L."/>
            <person name="Hu C.X."/>
            <person name="Zhou Y.K."/>
            <person name="Han B.P."/>
            <person name="Song L.R."/>
            <person name="Shu W.S."/>
        </authorList>
    </citation>
    <scope>NUCLEOTIDE SEQUENCE [LARGE SCALE GENOMIC DNA]</scope>
    <source>
        <strain evidence="5 6">FACHB-391</strain>
    </source>
</reference>
<comment type="caution">
    <text evidence="5">The sequence shown here is derived from an EMBL/GenBank/DDBJ whole genome shotgun (WGS) entry which is preliminary data.</text>
</comment>
<name>A0ABR8EV30_NOSLI</name>
<feature type="repeat" description="TPR" evidence="3">
    <location>
        <begin position="614"/>
        <end position="647"/>
    </location>
</feature>
<feature type="repeat" description="TPR" evidence="3">
    <location>
        <begin position="142"/>
        <end position="175"/>
    </location>
</feature>
<feature type="repeat" description="TPR" evidence="3">
    <location>
        <begin position="414"/>
        <end position="447"/>
    </location>
</feature>
<dbReference type="InterPro" id="IPR011990">
    <property type="entry name" value="TPR-like_helical_dom_sf"/>
</dbReference>
<dbReference type="Gene3D" id="1.25.40.10">
    <property type="entry name" value="Tetratricopeptide repeat domain"/>
    <property type="match status" value="10"/>
</dbReference>
<feature type="repeat" description="TPR" evidence="3">
    <location>
        <begin position="380"/>
        <end position="413"/>
    </location>
</feature>
<feature type="repeat" description="TPR" evidence="3">
    <location>
        <begin position="448"/>
        <end position="481"/>
    </location>
</feature>
<keyword evidence="1" id="KW-0677">Repeat</keyword>
<gene>
    <name evidence="5" type="ORF">H6G95_12800</name>
</gene>
<dbReference type="SUPFAM" id="SSF48452">
    <property type="entry name" value="TPR-like"/>
    <property type="match status" value="2"/>
</dbReference>
<feature type="repeat" description="TPR" evidence="3">
    <location>
        <begin position="244"/>
        <end position="277"/>
    </location>
</feature>
<sequence length="1326" mass="153355">MPNPSVASLLEQGHNQLDRGEYQAALQIFQQAAVLEPENPQVSYGLGVTFDLLEEYHESIGYLNQALEIKPNYILALVRRGLAYQEIDQAQQAQADFERAIALTPQDSEDWRGRGIALKELQRYEEAVASYDQALTIKPDLYLAWNLRGIALGFLKRYEEAVASFDQALKIKPDLYLAGNNRGIALWALERYKEAIASFDQALKIKPNNDEAWYIRGIVLGSLGHYEQALASYDQALKIKPDKHEAWLYRGMALESLKRYKEAVAAYDQALKIKPDKHEAWLYRGMALESLKRYEEAVASYDQALKFKPDYDSAWNSRGIVLGFLERYEEAVASYDQALKFKPDYDLAWNSRGNALLNLKRYEEAVASFDQALKFKPDDDSAWNLRGIALLVLGRFEKAVASFDQVLKFKPDDDSAWNLRGNALLVLERYEEAVASYDQVLKFKPDDDSTWYSRGNALLVLERYEEAIASFDQALKFKPDNDLAWNFRGNALLNLERYEEAIASFDQALKFKPGYDSAWNFWGNALLVLERHKETVASFFYQALKIQPDYDSAWYLRGNALLNLERYEEAIASFDQVLKGLAWNFRGLALSRLERHEEAVASFDQALKINLNNDEAWCYRGMVLDSLERHEEAVASFDQALKFKPDNDLAWYSRGIVLSVLERYEEAVASYDKAIKFKPDKHEALVNKGNVLVKLKRDTEAIEFYNRALNCIDPQWWEAWNKNQSLANIYALSKEAAVKTLVDGINTVHILTPDDQGSSSKSHLETWKKLQDYMMQQPRFFSDLSEAKKSYEEALEFLTFDKYPEQHLQFLQELLKVYSSDNPEEFQKNLEKGTQQLEKLLREPKSEQERIKLDSKLAAFNQMRVDILAQSKVTEKHIEALETAEIRKNICLAWLKEGSIYQPPTEFDFEQTKKLLNSKTAAIYWHLSPIAITTFIIKHNEPLKILSPQLPRELQNGGYSPYFYQLRRFESWMQQWKKSYEDYCKVSYTNKETTPWRKNMKSMLETLGEILEIKRIVKENLQDVDNLILIPHRELHLLPLDYLFKDKDKDFIITYLPSFQIGLQLLESISNNENTDSPKLVNIEMPLNNLSNNLPFTEIQSAAIYHLYPEYGKLQDPLQTKTNLIKALGEYEGYFHFTGHGYHILENPRESALALANAEKLTLGDIFECLELDLRKYHLICLSACETGVTSQKFSKERIIDEYIGLVSGFLAKGANHVVSTLWRVDERSTALLIIRFYQLLKQRQTPTIALRQAKDWLRQLTYIDLAKWYRDLANKLNEPQLKEYLKTEAEIIENDTKNKESTEFPYAHPYYSAGFILTGKPSTTR</sequence>
<dbReference type="InterPro" id="IPR024983">
    <property type="entry name" value="CHAT_dom"/>
</dbReference>
<keyword evidence="2 3" id="KW-0802">TPR repeat</keyword>
<feature type="repeat" description="TPR" evidence="3">
    <location>
        <begin position="74"/>
        <end position="107"/>
    </location>
</feature>
<feature type="repeat" description="TPR" evidence="3">
    <location>
        <begin position="482"/>
        <end position="515"/>
    </location>
</feature>
<proteinExistence type="predicted"/>
<feature type="repeat" description="TPR" evidence="3">
    <location>
        <begin position="648"/>
        <end position="681"/>
    </location>
</feature>
<keyword evidence="6" id="KW-1185">Reference proteome</keyword>
<dbReference type="Pfam" id="PF13432">
    <property type="entry name" value="TPR_16"/>
    <property type="match status" value="9"/>
</dbReference>
<dbReference type="PROSITE" id="PS50005">
    <property type="entry name" value="TPR"/>
    <property type="match status" value="18"/>
</dbReference>
<dbReference type="PANTHER" id="PTHR44943:SF8">
    <property type="entry name" value="TPR REPEAT-CONTAINING PROTEIN MJ0263"/>
    <property type="match status" value="1"/>
</dbReference>
<evidence type="ECO:0000313" key="5">
    <source>
        <dbReference type="EMBL" id="MBD2561481.1"/>
    </source>
</evidence>
<feature type="repeat" description="TPR" evidence="3">
    <location>
        <begin position="40"/>
        <end position="73"/>
    </location>
</feature>
<dbReference type="Pfam" id="PF12770">
    <property type="entry name" value="CHAT"/>
    <property type="match status" value="1"/>
</dbReference>
<dbReference type="RefSeq" id="WP_190893429.1">
    <property type="nucleotide sequence ID" value="NZ_JACJTE010000011.1"/>
</dbReference>
<dbReference type="Proteomes" id="UP000604661">
    <property type="component" value="Unassembled WGS sequence"/>
</dbReference>
<feature type="repeat" description="TPR" evidence="3">
    <location>
        <begin position="176"/>
        <end position="209"/>
    </location>
</feature>
<dbReference type="PANTHER" id="PTHR44943">
    <property type="entry name" value="CELLULOSE SYNTHASE OPERON PROTEIN C"/>
    <property type="match status" value="1"/>
</dbReference>
<organism evidence="5 6">
    <name type="scientific">Nostoc linckia FACHB-391</name>
    <dbReference type="NCBI Taxonomy" id="2692906"/>
    <lineage>
        <taxon>Bacteria</taxon>
        <taxon>Bacillati</taxon>
        <taxon>Cyanobacteriota</taxon>
        <taxon>Cyanophyceae</taxon>
        <taxon>Nostocales</taxon>
        <taxon>Nostocaceae</taxon>
        <taxon>Nostoc</taxon>
    </lineage>
</organism>
<feature type="repeat" description="TPR" evidence="3">
    <location>
        <begin position="312"/>
        <end position="345"/>
    </location>
</feature>
<feature type="domain" description="CHAT" evidence="4">
    <location>
        <begin position="1015"/>
        <end position="1320"/>
    </location>
</feature>
<dbReference type="InterPro" id="IPR013105">
    <property type="entry name" value="TPR_2"/>
</dbReference>